<proteinExistence type="predicted"/>
<evidence type="ECO:0000313" key="2">
    <source>
        <dbReference type="Proteomes" id="UP000298471"/>
    </source>
</evidence>
<sequence length="302" mass="35879">MGQYLFNGFTYVDRLNDEILSSYPDSLRFDAKPSYESLLFRLILGQVYVNHENSDISFEQKINYSKLSEEFTSTNQEDPVIDWIDNEFGLLDLHRYFLVNRMNENMYKELIVEFTWFFLNKSKENHVAAFLNLYRALEYISYSFPLSFFSKSNRYYASYDTFKGFFTDKDQGQLKFFQEFLKAYFEKSTLAMFTKLDTYAGSSLFDKNKYKIIKSLCSEFPFRDNGSVISIAYENMFDFMINLRNRYFHFQSDRVGNISNYNFDGELFFAGLNDKFVNWISAVYLEILTHGVYKLNLIPEVS</sequence>
<dbReference type="EMBL" id="SRMB01000001">
    <property type="protein sequence ID" value="TGE29237.1"/>
    <property type="molecule type" value="Genomic_DNA"/>
</dbReference>
<comment type="caution">
    <text evidence="1">The sequence shown here is derived from an EMBL/GenBank/DDBJ whole genome shotgun (WGS) entry which is preliminary data.</text>
</comment>
<evidence type="ECO:0000313" key="1">
    <source>
        <dbReference type="EMBL" id="TGE29237.1"/>
    </source>
</evidence>
<keyword evidence="2" id="KW-1185">Reference proteome</keyword>
<evidence type="ECO:0008006" key="3">
    <source>
        <dbReference type="Google" id="ProtNLM"/>
    </source>
</evidence>
<dbReference type="OrthoDB" id="980779at2"/>
<accession>A0A4Z0QGR1</accession>
<name>A0A4Z0QGR1_9BACT</name>
<organism evidence="1 2">
    <name type="scientific">Hymenobacter metallicola</name>
    <dbReference type="NCBI Taxonomy" id="2563114"/>
    <lineage>
        <taxon>Bacteria</taxon>
        <taxon>Pseudomonadati</taxon>
        <taxon>Bacteroidota</taxon>
        <taxon>Cytophagia</taxon>
        <taxon>Cytophagales</taxon>
        <taxon>Hymenobacteraceae</taxon>
        <taxon>Hymenobacter</taxon>
    </lineage>
</organism>
<dbReference type="RefSeq" id="WP_135393474.1">
    <property type="nucleotide sequence ID" value="NZ_SRMB01000001.1"/>
</dbReference>
<dbReference type="Proteomes" id="UP000298471">
    <property type="component" value="Unassembled WGS sequence"/>
</dbReference>
<dbReference type="AlphaFoldDB" id="A0A4Z0QGR1"/>
<reference evidence="1 2" key="1">
    <citation type="submission" date="2019-04" db="EMBL/GenBank/DDBJ databases">
        <authorList>
            <person name="Feng G."/>
            <person name="Zhang J."/>
            <person name="Zhu H."/>
        </authorList>
    </citation>
    <scope>NUCLEOTIDE SEQUENCE [LARGE SCALE GENOMIC DNA]</scope>
    <source>
        <strain evidence="1 2">9PBR-1</strain>
    </source>
</reference>
<gene>
    <name evidence="1" type="ORF">E5K02_07225</name>
</gene>
<protein>
    <recommendedName>
        <fullName evidence="3">ApeA N-terminal domain-containing protein</fullName>
    </recommendedName>
</protein>